<keyword evidence="3" id="KW-0732">Signal</keyword>
<protein>
    <submittedName>
        <fullName evidence="4">Uncharacterized protein</fullName>
    </submittedName>
</protein>
<dbReference type="AlphaFoldDB" id="A0AAV5M3L4"/>
<accession>A0AAV5M3L4</accession>
<evidence type="ECO:0000256" key="2">
    <source>
        <dbReference type="ARBA" id="ARBA00023157"/>
    </source>
</evidence>
<comment type="caution">
    <text evidence="4">The sequence shown here is derived from an EMBL/GenBank/DDBJ whole genome shotgun (WGS) entry which is preliminary data.</text>
</comment>
<keyword evidence="5" id="KW-1185">Reference proteome</keyword>
<proteinExistence type="inferred from homology"/>
<dbReference type="PANTHER" id="PTHR31614">
    <property type="entry name" value="PROTEIN DOWNSTREAM OF FLC-RELATED"/>
    <property type="match status" value="1"/>
</dbReference>
<reference evidence="4 5" key="1">
    <citation type="journal article" date="2021" name="Commun. Biol.">
        <title>The genome of Shorea leprosula (Dipterocarpaceae) highlights the ecological relevance of drought in aseasonal tropical rainforests.</title>
        <authorList>
            <person name="Ng K.K.S."/>
            <person name="Kobayashi M.J."/>
            <person name="Fawcett J.A."/>
            <person name="Hatakeyama M."/>
            <person name="Paape T."/>
            <person name="Ng C.H."/>
            <person name="Ang C.C."/>
            <person name="Tnah L.H."/>
            <person name="Lee C.T."/>
            <person name="Nishiyama T."/>
            <person name="Sese J."/>
            <person name="O'Brien M.J."/>
            <person name="Copetti D."/>
            <person name="Mohd Noor M.I."/>
            <person name="Ong R.C."/>
            <person name="Putra M."/>
            <person name="Sireger I.Z."/>
            <person name="Indrioko S."/>
            <person name="Kosugi Y."/>
            <person name="Izuno A."/>
            <person name="Isagi Y."/>
            <person name="Lee S.L."/>
            <person name="Shimizu K.K."/>
        </authorList>
    </citation>
    <scope>NUCLEOTIDE SEQUENCE [LARGE SCALE GENOMIC DNA]</scope>
    <source>
        <strain evidence="4">214</strain>
    </source>
</reference>
<sequence>MARALLIFALCVLPALISAARPAKNPYQVVGRVYCDTCRCGYETPKTTSIAGAKVKVECRNRQSMELVYSKEGKTDSEGKYSISVTEDHEDQVCDALLVSSSQPDCAKLSMGRERARVILTNSNGIASTTRYVNAMLFEKDEAEAGCAEVLKLYQENEEDM</sequence>
<dbReference type="PANTHER" id="PTHR31614:SF5">
    <property type="entry name" value="ALLERGEN-LIKE PROTEIN BRSN20"/>
    <property type="match status" value="1"/>
</dbReference>
<evidence type="ECO:0000313" key="4">
    <source>
        <dbReference type="EMBL" id="GKV44057.1"/>
    </source>
</evidence>
<evidence type="ECO:0000313" key="5">
    <source>
        <dbReference type="Proteomes" id="UP001054252"/>
    </source>
</evidence>
<evidence type="ECO:0000256" key="3">
    <source>
        <dbReference type="SAM" id="SignalP"/>
    </source>
</evidence>
<dbReference type="Pfam" id="PF01190">
    <property type="entry name" value="Pollen_Ole_e_1"/>
    <property type="match status" value="1"/>
</dbReference>
<dbReference type="Proteomes" id="UP001054252">
    <property type="component" value="Unassembled WGS sequence"/>
</dbReference>
<dbReference type="EMBL" id="BPVZ01000176">
    <property type="protein sequence ID" value="GKV44057.1"/>
    <property type="molecule type" value="Genomic_DNA"/>
</dbReference>
<comment type="similarity">
    <text evidence="1">Belongs to the Ole e I family.</text>
</comment>
<feature type="signal peptide" evidence="3">
    <location>
        <begin position="1"/>
        <end position="19"/>
    </location>
</feature>
<organism evidence="4 5">
    <name type="scientific">Rubroshorea leprosula</name>
    <dbReference type="NCBI Taxonomy" id="152421"/>
    <lineage>
        <taxon>Eukaryota</taxon>
        <taxon>Viridiplantae</taxon>
        <taxon>Streptophyta</taxon>
        <taxon>Embryophyta</taxon>
        <taxon>Tracheophyta</taxon>
        <taxon>Spermatophyta</taxon>
        <taxon>Magnoliopsida</taxon>
        <taxon>eudicotyledons</taxon>
        <taxon>Gunneridae</taxon>
        <taxon>Pentapetalae</taxon>
        <taxon>rosids</taxon>
        <taxon>malvids</taxon>
        <taxon>Malvales</taxon>
        <taxon>Dipterocarpaceae</taxon>
        <taxon>Rubroshorea</taxon>
    </lineage>
</organism>
<evidence type="ECO:0000256" key="1">
    <source>
        <dbReference type="ARBA" id="ARBA00010049"/>
    </source>
</evidence>
<name>A0AAV5M3L4_9ROSI</name>
<feature type="chain" id="PRO_5043394509" evidence="3">
    <location>
        <begin position="20"/>
        <end position="161"/>
    </location>
</feature>
<keyword evidence="2" id="KW-1015">Disulfide bond</keyword>
<dbReference type="InterPro" id="IPR006041">
    <property type="entry name" value="Pollen_Ole_e1_allergen"/>
</dbReference>
<gene>
    <name evidence="4" type="ORF">SLEP1_g51284</name>
</gene>